<feature type="compositionally biased region" description="Basic and acidic residues" evidence="9">
    <location>
        <begin position="407"/>
        <end position="416"/>
    </location>
</feature>
<sequence>MTTHEHTITKDMTTPSSMHLQYLYNQYATTYLSFSELYAYEAVILLIYGIMIIFSFCTNFIAIVIFFFGRRSRSELTPFLLNLSVFNIIMTVYCIPFTMTSIIFQRWLFASTLCTVLDGLKTFSVSGVLLTLITIAIDRYCVVKYPMTIKTYSPKKRNLVAIMTIWILSILLAIAWSPARSSPTQEKRLWVNSRTLLSDYMKSLDNYTDTSKSNDYLSKLEYKVIDTLQCLPNKIARPVEVQRAILNFLQTYFFPLFILGFVYLRIAVILWQRRNDVNYDLNNGTTKNLFTNETIQFKKKLKQGIKMLIAVVALYAILWLPMNIFQLCLNLLCFTGTKYQKFCAHPTLIKLLYIACHFLTVSNTALNPIIYGFTNNRFRSDIRQLRRRLIHCQARTPSYLQSQPLRTGKDVQDRPLKQKNTPNTTASKTPRILIQPKYRRPISLSEQNRVPRPMYSINLSTKDVMLSSARHTT</sequence>
<keyword evidence="13" id="KW-1185">Reference proteome</keyword>
<dbReference type="GO" id="GO:0005886">
    <property type="term" value="C:plasma membrane"/>
    <property type="evidence" value="ECO:0007669"/>
    <property type="project" value="TreeGrafter"/>
</dbReference>
<keyword evidence="3 10" id="KW-0812">Transmembrane</keyword>
<evidence type="ECO:0000256" key="2">
    <source>
        <dbReference type="ARBA" id="ARBA00010663"/>
    </source>
</evidence>
<feature type="transmembrane region" description="Helical" evidence="10">
    <location>
        <begin position="352"/>
        <end position="373"/>
    </location>
</feature>
<evidence type="ECO:0000256" key="7">
    <source>
        <dbReference type="ARBA" id="ARBA00023170"/>
    </source>
</evidence>
<gene>
    <name evidence="12" type="ORF">XAT740_LOCUS2238</name>
</gene>
<dbReference type="InterPro" id="IPR017452">
    <property type="entry name" value="GPCR_Rhodpsn_7TM"/>
</dbReference>
<evidence type="ECO:0000256" key="6">
    <source>
        <dbReference type="ARBA" id="ARBA00023136"/>
    </source>
</evidence>
<evidence type="ECO:0000256" key="10">
    <source>
        <dbReference type="SAM" id="Phobius"/>
    </source>
</evidence>
<dbReference type="PANTHER" id="PTHR45695:SF9">
    <property type="entry name" value="LEUCOKININ RECEPTOR"/>
    <property type="match status" value="1"/>
</dbReference>
<dbReference type="PANTHER" id="PTHR45695">
    <property type="entry name" value="LEUCOKININ RECEPTOR-RELATED"/>
    <property type="match status" value="1"/>
</dbReference>
<dbReference type="PRINTS" id="PR01012">
    <property type="entry name" value="NRPEPTIDEYR"/>
</dbReference>
<dbReference type="Pfam" id="PF00001">
    <property type="entry name" value="7tm_1"/>
    <property type="match status" value="2"/>
</dbReference>
<accession>A0A813RUF4</accession>
<protein>
    <recommendedName>
        <fullName evidence="11">G-protein coupled receptors family 1 profile domain-containing protein</fullName>
    </recommendedName>
</protein>
<evidence type="ECO:0000256" key="4">
    <source>
        <dbReference type="ARBA" id="ARBA00022989"/>
    </source>
</evidence>
<name>A0A813RUF4_ADIRI</name>
<keyword evidence="7" id="KW-0675">Receptor</keyword>
<keyword evidence="8" id="KW-0807">Transducer</keyword>
<keyword evidence="5" id="KW-0297">G-protein coupled receptor</keyword>
<dbReference type="SUPFAM" id="SSF81321">
    <property type="entry name" value="Family A G protein-coupled receptor-like"/>
    <property type="match status" value="1"/>
</dbReference>
<dbReference type="InterPro" id="IPR000276">
    <property type="entry name" value="GPCR_Rhodpsn"/>
</dbReference>
<feature type="transmembrane region" description="Helical" evidence="10">
    <location>
        <begin position="119"/>
        <end position="137"/>
    </location>
</feature>
<dbReference type="EMBL" id="CAJNOR010000075">
    <property type="protein sequence ID" value="CAF0786126.1"/>
    <property type="molecule type" value="Genomic_DNA"/>
</dbReference>
<comment type="caution">
    <text evidence="12">The sequence shown here is derived from an EMBL/GenBank/DDBJ whole genome shotgun (WGS) entry which is preliminary data.</text>
</comment>
<evidence type="ECO:0000313" key="12">
    <source>
        <dbReference type="EMBL" id="CAF0786126.1"/>
    </source>
</evidence>
<evidence type="ECO:0000259" key="11">
    <source>
        <dbReference type="PROSITE" id="PS50262"/>
    </source>
</evidence>
<proteinExistence type="inferred from homology"/>
<feature type="domain" description="G-protein coupled receptors family 1 profile" evidence="11">
    <location>
        <begin position="58"/>
        <end position="371"/>
    </location>
</feature>
<reference evidence="12" key="1">
    <citation type="submission" date="2021-02" db="EMBL/GenBank/DDBJ databases">
        <authorList>
            <person name="Nowell W R."/>
        </authorList>
    </citation>
    <scope>NUCLEOTIDE SEQUENCE</scope>
</reference>
<dbReference type="AlphaFoldDB" id="A0A813RUF4"/>
<feature type="transmembrane region" description="Helical" evidence="10">
    <location>
        <begin position="307"/>
        <end position="332"/>
    </location>
</feature>
<feature type="region of interest" description="Disordered" evidence="9">
    <location>
        <begin position="403"/>
        <end position="427"/>
    </location>
</feature>
<dbReference type="GO" id="GO:0004983">
    <property type="term" value="F:neuropeptide Y receptor activity"/>
    <property type="evidence" value="ECO:0007669"/>
    <property type="project" value="InterPro"/>
</dbReference>
<keyword evidence="6 10" id="KW-0472">Membrane</keyword>
<feature type="transmembrane region" description="Helical" evidence="10">
    <location>
        <begin position="79"/>
        <end position="99"/>
    </location>
</feature>
<feature type="transmembrane region" description="Helical" evidence="10">
    <location>
        <begin position="158"/>
        <end position="179"/>
    </location>
</feature>
<keyword evidence="4 10" id="KW-1133">Transmembrane helix</keyword>
<dbReference type="Proteomes" id="UP000663828">
    <property type="component" value="Unassembled WGS sequence"/>
</dbReference>
<dbReference type="InterPro" id="IPR000611">
    <property type="entry name" value="NPY_rcpt"/>
</dbReference>
<dbReference type="PROSITE" id="PS50262">
    <property type="entry name" value="G_PROTEIN_RECEP_F1_2"/>
    <property type="match status" value="1"/>
</dbReference>
<evidence type="ECO:0000256" key="5">
    <source>
        <dbReference type="ARBA" id="ARBA00023040"/>
    </source>
</evidence>
<feature type="transmembrane region" description="Helical" evidence="10">
    <location>
        <begin position="252"/>
        <end position="271"/>
    </location>
</feature>
<evidence type="ECO:0000256" key="9">
    <source>
        <dbReference type="SAM" id="MobiDB-lite"/>
    </source>
</evidence>
<feature type="transmembrane region" description="Helical" evidence="10">
    <location>
        <begin position="42"/>
        <end position="67"/>
    </location>
</feature>
<comment type="similarity">
    <text evidence="2">Belongs to the G-protein coupled receptor 1 family.</text>
</comment>
<dbReference type="Gene3D" id="1.20.1070.10">
    <property type="entry name" value="Rhodopsin 7-helix transmembrane proteins"/>
    <property type="match status" value="1"/>
</dbReference>
<feature type="compositionally biased region" description="Polar residues" evidence="9">
    <location>
        <begin position="418"/>
        <end position="427"/>
    </location>
</feature>
<organism evidence="12 13">
    <name type="scientific">Adineta ricciae</name>
    <name type="common">Rotifer</name>
    <dbReference type="NCBI Taxonomy" id="249248"/>
    <lineage>
        <taxon>Eukaryota</taxon>
        <taxon>Metazoa</taxon>
        <taxon>Spiralia</taxon>
        <taxon>Gnathifera</taxon>
        <taxon>Rotifera</taxon>
        <taxon>Eurotatoria</taxon>
        <taxon>Bdelloidea</taxon>
        <taxon>Adinetida</taxon>
        <taxon>Adinetidae</taxon>
        <taxon>Adineta</taxon>
    </lineage>
</organism>
<evidence type="ECO:0000256" key="3">
    <source>
        <dbReference type="ARBA" id="ARBA00022692"/>
    </source>
</evidence>
<comment type="subcellular location">
    <subcellularLocation>
        <location evidence="1">Membrane</location>
        <topology evidence="1">Multi-pass membrane protein</topology>
    </subcellularLocation>
</comment>
<evidence type="ECO:0000256" key="8">
    <source>
        <dbReference type="ARBA" id="ARBA00023224"/>
    </source>
</evidence>
<evidence type="ECO:0000313" key="13">
    <source>
        <dbReference type="Proteomes" id="UP000663828"/>
    </source>
</evidence>
<dbReference type="PRINTS" id="PR00237">
    <property type="entry name" value="GPCRRHODOPSN"/>
</dbReference>
<evidence type="ECO:0000256" key="1">
    <source>
        <dbReference type="ARBA" id="ARBA00004141"/>
    </source>
</evidence>